<protein>
    <submittedName>
        <fullName evidence="1">DNA-binding protein</fullName>
    </submittedName>
</protein>
<dbReference type="OrthoDB" id="7860618at2"/>
<reference evidence="1" key="1">
    <citation type="submission" date="2018-01" db="EMBL/GenBank/DDBJ databases">
        <authorList>
            <person name="Yu X.-D."/>
        </authorList>
    </citation>
    <scope>NUCLEOTIDE SEQUENCE</scope>
    <source>
        <strain evidence="1">ZX-21</strain>
    </source>
</reference>
<accession>A0A2S4HK03</accession>
<proteinExistence type="predicted"/>
<dbReference type="Proteomes" id="UP000237222">
    <property type="component" value="Unassembled WGS sequence"/>
</dbReference>
<dbReference type="RefSeq" id="WP_103683040.1">
    <property type="nucleotide sequence ID" value="NZ_PQGG01000007.1"/>
</dbReference>
<gene>
    <name evidence="1" type="ORF">C0068_03170</name>
</gene>
<evidence type="ECO:0000313" key="2">
    <source>
        <dbReference type="Proteomes" id="UP000237222"/>
    </source>
</evidence>
<dbReference type="AlphaFoldDB" id="A0A2S4HK03"/>
<name>A0A2S4HK03_9GAMM</name>
<organism evidence="1 2">
    <name type="scientific">Zhongshania marina</name>
    <dbReference type="NCBI Taxonomy" id="2304603"/>
    <lineage>
        <taxon>Bacteria</taxon>
        <taxon>Pseudomonadati</taxon>
        <taxon>Pseudomonadota</taxon>
        <taxon>Gammaproteobacteria</taxon>
        <taxon>Cellvibrionales</taxon>
        <taxon>Spongiibacteraceae</taxon>
        <taxon>Zhongshania</taxon>
    </lineage>
</organism>
<dbReference type="GO" id="GO:0003677">
    <property type="term" value="F:DNA binding"/>
    <property type="evidence" value="ECO:0007669"/>
    <property type="project" value="UniProtKB-KW"/>
</dbReference>
<dbReference type="EMBL" id="PQGG01000007">
    <property type="protein sequence ID" value="POP54279.1"/>
    <property type="molecule type" value="Genomic_DNA"/>
</dbReference>
<comment type="caution">
    <text evidence="1">The sequence shown here is derived from an EMBL/GenBank/DDBJ whole genome shotgun (WGS) entry which is preliminary data.</text>
</comment>
<evidence type="ECO:0000313" key="1">
    <source>
        <dbReference type="EMBL" id="POP54279.1"/>
    </source>
</evidence>
<keyword evidence="1" id="KW-0238">DNA-binding</keyword>
<sequence>MTEYNFELHFVLPEDRPDSEDHLDALFEAGCDDALVGAGKLGHIALDFTREAKNAEEAILSSVENVMSAIPDARLISASPDLVNLSDMPKVMEKWEVAHLTRQAMRKYAFDQVKKVMRPFPAEALFNGTSLWHMNEVVSWLLDNGKVDRPDRAQELLDLTNSARKLNAALEYARNKAPAFDSFISKVAH</sequence>